<reference evidence="25" key="1">
    <citation type="submission" date="2011-08" db="EMBL/GenBank/DDBJ databases">
        <title>The draft genome of Latimeria chalumnae.</title>
        <authorList>
            <person name="Di Palma F."/>
            <person name="Alfoldi J."/>
            <person name="Johnson J."/>
            <person name="Berlin A."/>
            <person name="Gnerre S."/>
            <person name="Jaffe D."/>
            <person name="MacCallum I."/>
            <person name="Young S."/>
            <person name="Walker B.J."/>
            <person name="Lander E."/>
            <person name="Lindblad-Toh K."/>
        </authorList>
    </citation>
    <scope>NUCLEOTIDE SEQUENCE [LARGE SCALE GENOMIC DNA]</scope>
    <source>
        <strain evidence="25">Wild caught</strain>
    </source>
</reference>
<accession>H3AMT5</accession>
<sequence length="751" mass="85906">MKYDYSTRSGERRRWVWSRFGNQRARSRAVGDQAKEFWDKLITERKVELAFEHLQDILLKLKQKILDGSASEQEYIKAMTLVNEADVKVGLLLKREKEEIHAHVSDESLHPDEKLNTPSKGFAFITNSISVIKNTNPSTSMFPSEEQFFLQSVCPHLPFQPHTCSKTCLQLRPSSADCFKGKNPLKIPLYCRFQRRHAKRDWQVEQLDQIDVNYKAPCGTTLRNFSEVLKYLFATECDFLHLDNFSFNTYIQLDRHTQYTALDFDISNGEERVPVSLNNDIDGTRPTKFEYRKVQKLPSYFVGSSRDRFVDSCDCTNGCIDQSICACLQLTARANSKNSDPSRTRAGYQYKRLQEHAPSGTYECNVQCKCNQGMCQNRLVQHGLQTRLQVFKTEKKGWGVRCLDDIDKGTFVCTYTGKVLCNIVNHDNPLVEAMDDTVENSNSKTMSPTGLSKKRKLETSFSCSDFDVEVIEPMEETGKEICNEEENPDKIEMTVNQAKYQAISSLFTPILLTVARPKSRTAFLQNQRKQLLLKGLVTTNHTSSDEDDADENRRRGRIARFRKEKLNKSRDSPKKKVSKPLEDADSPSESLGTDDCESKAPSQKDMRDQCSDLDVTDAKSEAEMRSESFTKAENSKHRKEETDASPSSMETNLSVFHKKERSLNDHSCFIDASKEGNVGRFLNHSCYPNLFLQNVFVDSHDQNSPWVAFFTSRHVKAGSELTWDYNYKPGSEPEKEVQCLCGADNCQKRIL</sequence>
<dbReference type="SMART" id="SM00468">
    <property type="entry name" value="PreSET"/>
    <property type="match status" value="1"/>
</dbReference>
<evidence type="ECO:0000259" key="21">
    <source>
        <dbReference type="PROSITE" id="PS50867"/>
    </source>
</evidence>
<dbReference type="FunCoup" id="H3AMT5">
    <property type="interactions" value="1993"/>
</dbReference>
<dbReference type="SMART" id="SM00317">
    <property type="entry name" value="SET"/>
    <property type="match status" value="1"/>
</dbReference>
<proteinExistence type="predicted"/>
<dbReference type="InterPro" id="IPR016177">
    <property type="entry name" value="DNA-bd_dom_sf"/>
</dbReference>
<dbReference type="InterPro" id="IPR007728">
    <property type="entry name" value="Pre-SET_dom"/>
</dbReference>
<dbReference type="Pfam" id="PF01429">
    <property type="entry name" value="MBD"/>
    <property type="match status" value="1"/>
</dbReference>
<evidence type="ECO:0000256" key="7">
    <source>
        <dbReference type="ARBA" id="ARBA00022679"/>
    </source>
</evidence>
<evidence type="ECO:0000256" key="1">
    <source>
        <dbReference type="ARBA" id="ARBA00004123"/>
    </source>
</evidence>
<dbReference type="PANTHER" id="PTHR46024:SF3">
    <property type="entry name" value="HISTONE-LYSINE N-METHYLTRANSFERASE SETDB2"/>
    <property type="match status" value="1"/>
</dbReference>
<keyword evidence="25" id="KW-1185">Reference proteome</keyword>
<dbReference type="Gene3D" id="3.30.890.10">
    <property type="entry name" value="Methyl-cpg-binding Protein 2, Chain A"/>
    <property type="match status" value="1"/>
</dbReference>
<feature type="domain" description="SET" evidence="20">
    <location>
        <begin position="386"/>
        <end position="726"/>
    </location>
</feature>
<evidence type="ECO:0000256" key="6">
    <source>
        <dbReference type="ARBA" id="ARBA00022618"/>
    </source>
</evidence>
<reference evidence="24" key="2">
    <citation type="submission" date="2025-08" db="UniProtKB">
        <authorList>
            <consortium name="Ensembl"/>
        </authorList>
    </citation>
    <scope>IDENTIFICATION</scope>
</reference>
<dbReference type="InParanoid" id="H3AMT5"/>
<keyword evidence="11" id="KW-0862">Zinc</keyword>
<dbReference type="GO" id="GO:0003677">
    <property type="term" value="F:DNA binding"/>
    <property type="evidence" value="ECO:0007669"/>
    <property type="project" value="InterPro"/>
</dbReference>
<feature type="domain" description="MBD" evidence="23">
    <location>
        <begin position="179"/>
        <end position="252"/>
    </location>
</feature>
<dbReference type="GO" id="GO:0070828">
    <property type="term" value="P:heterochromatin organization"/>
    <property type="evidence" value="ECO:0007669"/>
    <property type="project" value="TreeGrafter"/>
</dbReference>
<evidence type="ECO:0000256" key="16">
    <source>
        <dbReference type="ARBA" id="ARBA00040299"/>
    </source>
</evidence>
<dbReference type="EMBL" id="AFYH01112779">
    <property type="status" value="NOT_ANNOTATED_CDS"/>
    <property type="molecule type" value="Genomic_DNA"/>
</dbReference>
<dbReference type="Ensembl" id="ENSLACT00000011037.1">
    <property type="protein sequence ID" value="ENSLACP00000010956.1"/>
    <property type="gene ID" value="ENSLACG00000009640.1"/>
</dbReference>
<dbReference type="SMART" id="SM00391">
    <property type="entry name" value="MBD"/>
    <property type="match status" value="1"/>
</dbReference>
<dbReference type="Pfam" id="PF00856">
    <property type="entry name" value="SET"/>
    <property type="match status" value="1"/>
</dbReference>
<dbReference type="GO" id="GO:0032259">
    <property type="term" value="P:methylation"/>
    <property type="evidence" value="ECO:0007669"/>
    <property type="project" value="UniProtKB-KW"/>
</dbReference>
<evidence type="ECO:0000256" key="3">
    <source>
        <dbReference type="ARBA" id="ARBA00022454"/>
    </source>
</evidence>
<keyword evidence="14" id="KW-0131">Cell cycle</keyword>
<dbReference type="EC" id="2.1.1.366" evidence="15"/>
<keyword evidence="7" id="KW-0808">Transferase</keyword>
<keyword evidence="6" id="KW-0132">Cell division</keyword>
<keyword evidence="5" id="KW-0489">Methyltransferase</keyword>
<dbReference type="GO" id="GO:0005634">
    <property type="term" value="C:nucleus"/>
    <property type="evidence" value="ECO:0007669"/>
    <property type="project" value="UniProtKB-SubCell"/>
</dbReference>
<dbReference type="GO" id="GO:0008270">
    <property type="term" value="F:zinc ion binding"/>
    <property type="evidence" value="ECO:0007669"/>
    <property type="project" value="InterPro"/>
</dbReference>
<dbReference type="EMBL" id="AFYH01112780">
    <property type="status" value="NOT_ANNOTATED_CDS"/>
    <property type="molecule type" value="Genomic_DNA"/>
</dbReference>
<evidence type="ECO:0000256" key="19">
    <source>
        <dbReference type="SAM" id="MobiDB-lite"/>
    </source>
</evidence>
<keyword evidence="3" id="KW-0158">Chromosome</keyword>
<dbReference type="CDD" id="cd00122">
    <property type="entry name" value="MBD"/>
    <property type="match status" value="1"/>
</dbReference>
<dbReference type="GO" id="GO:0051301">
    <property type="term" value="P:cell division"/>
    <property type="evidence" value="ECO:0007669"/>
    <property type="project" value="UniProtKB-KW"/>
</dbReference>
<gene>
    <name evidence="24" type="primary">SETDB2</name>
</gene>
<dbReference type="STRING" id="7897.ENSLACP00000010956"/>
<evidence type="ECO:0000256" key="14">
    <source>
        <dbReference type="ARBA" id="ARBA00023306"/>
    </source>
</evidence>
<dbReference type="PROSITE" id="PS50867">
    <property type="entry name" value="PRE_SET"/>
    <property type="match status" value="1"/>
</dbReference>
<dbReference type="PANTHER" id="PTHR46024">
    <property type="entry name" value="HISTONE-LYSINE N-METHYLTRANSFERASE EGGLESS"/>
    <property type="match status" value="1"/>
</dbReference>
<evidence type="ECO:0000259" key="23">
    <source>
        <dbReference type="PROSITE" id="PS50982"/>
    </source>
</evidence>
<dbReference type="KEGG" id="lcm:102363588"/>
<evidence type="ECO:0000256" key="5">
    <source>
        <dbReference type="ARBA" id="ARBA00022603"/>
    </source>
</evidence>
<dbReference type="PROSITE" id="PS50868">
    <property type="entry name" value="POST_SET"/>
    <property type="match status" value="1"/>
</dbReference>
<feature type="compositionally biased region" description="Basic and acidic residues" evidence="19">
    <location>
        <begin position="596"/>
        <end position="642"/>
    </location>
</feature>
<comment type="catalytic activity">
    <reaction evidence="18">
        <text>N(6),N(6)-dimethyl-L-lysyl(9)-[histone H3] + S-adenosyl-L-methionine = N(6),N(6),N(6)-trimethyl-L-lysyl(9)-[histone H3] + S-adenosyl-L-homocysteine + H(+)</text>
        <dbReference type="Rhea" id="RHEA:60288"/>
        <dbReference type="Rhea" id="RHEA-COMP:15538"/>
        <dbReference type="Rhea" id="RHEA-COMP:15541"/>
        <dbReference type="ChEBI" id="CHEBI:15378"/>
        <dbReference type="ChEBI" id="CHEBI:57856"/>
        <dbReference type="ChEBI" id="CHEBI:59789"/>
        <dbReference type="ChEBI" id="CHEBI:61961"/>
        <dbReference type="ChEBI" id="CHEBI:61976"/>
        <dbReference type="EC" id="2.1.1.366"/>
    </reaction>
</comment>
<dbReference type="EMBL" id="AFYH01112778">
    <property type="status" value="NOT_ANNOTATED_CDS"/>
    <property type="molecule type" value="Genomic_DNA"/>
</dbReference>
<dbReference type="OMA" id="IKGMYIS"/>
<evidence type="ECO:0000256" key="8">
    <source>
        <dbReference type="ARBA" id="ARBA00022691"/>
    </source>
</evidence>
<evidence type="ECO:0000256" key="11">
    <source>
        <dbReference type="ARBA" id="ARBA00022833"/>
    </source>
</evidence>
<feature type="compositionally biased region" description="Basic residues" evidence="19">
    <location>
        <begin position="554"/>
        <end position="563"/>
    </location>
</feature>
<dbReference type="InterPro" id="IPR046341">
    <property type="entry name" value="SET_dom_sf"/>
</dbReference>
<feature type="domain" description="Post-SET" evidence="22">
    <location>
        <begin position="735"/>
        <end position="751"/>
    </location>
</feature>
<dbReference type="Pfam" id="PF05033">
    <property type="entry name" value="Pre-SET"/>
    <property type="match status" value="1"/>
</dbReference>
<dbReference type="InterPro" id="IPR051516">
    <property type="entry name" value="SETDB_methyltransferase"/>
</dbReference>
<dbReference type="GeneTree" id="ENSGT00940000158209"/>
<evidence type="ECO:0000259" key="20">
    <source>
        <dbReference type="PROSITE" id="PS50280"/>
    </source>
</evidence>
<evidence type="ECO:0000313" key="24">
    <source>
        <dbReference type="Ensembl" id="ENSLACP00000010956.1"/>
    </source>
</evidence>
<dbReference type="InterPro" id="IPR003616">
    <property type="entry name" value="Post-SET_dom"/>
</dbReference>
<keyword evidence="4" id="KW-0217">Developmental protein</keyword>
<keyword evidence="12" id="KW-0156">Chromatin regulator</keyword>
<dbReference type="Gene3D" id="2.170.270.10">
    <property type="entry name" value="SET domain"/>
    <property type="match status" value="2"/>
</dbReference>
<evidence type="ECO:0000256" key="4">
    <source>
        <dbReference type="ARBA" id="ARBA00022473"/>
    </source>
</evidence>
<dbReference type="PROSITE" id="PS50280">
    <property type="entry name" value="SET"/>
    <property type="match status" value="1"/>
</dbReference>
<evidence type="ECO:0000256" key="10">
    <source>
        <dbReference type="ARBA" id="ARBA00022776"/>
    </source>
</evidence>
<evidence type="ECO:0000256" key="13">
    <source>
        <dbReference type="ARBA" id="ARBA00023242"/>
    </source>
</evidence>
<evidence type="ECO:0000256" key="17">
    <source>
        <dbReference type="ARBA" id="ARBA00042995"/>
    </source>
</evidence>
<dbReference type="OrthoDB" id="5792673at2759"/>
<evidence type="ECO:0000313" key="25">
    <source>
        <dbReference type="Proteomes" id="UP000008672"/>
    </source>
</evidence>
<dbReference type="PROSITE" id="PS50982">
    <property type="entry name" value="MBD"/>
    <property type="match status" value="1"/>
</dbReference>
<dbReference type="SUPFAM" id="SSF54171">
    <property type="entry name" value="DNA-binding domain"/>
    <property type="match status" value="1"/>
</dbReference>
<dbReference type="EMBL" id="AFYH01112782">
    <property type="status" value="NOT_ANNOTATED_CDS"/>
    <property type="molecule type" value="Genomic_DNA"/>
</dbReference>
<keyword evidence="13" id="KW-0539">Nucleus</keyword>
<dbReference type="EMBL" id="AFYH01112783">
    <property type="status" value="NOT_ANNOTATED_CDS"/>
    <property type="molecule type" value="Genomic_DNA"/>
</dbReference>
<evidence type="ECO:0000256" key="15">
    <source>
        <dbReference type="ARBA" id="ARBA00039052"/>
    </source>
</evidence>
<keyword evidence="10" id="KW-0498">Mitosis</keyword>
<dbReference type="GO" id="GO:0140947">
    <property type="term" value="F:histone H3K9me2 methyltransferase activity"/>
    <property type="evidence" value="ECO:0007669"/>
    <property type="project" value="UniProtKB-EC"/>
</dbReference>
<feature type="compositionally biased region" description="Basic and acidic residues" evidence="19">
    <location>
        <begin position="564"/>
        <end position="582"/>
    </location>
</feature>
<feature type="domain" description="Pre-SET" evidence="21">
    <location>
        <begin position="311"/>
        <end position="383"/>
    </location>
</feature>
<organism evidence="24 25">
    <name type="scientific">Latimeria chalumnae</name>
    <name type="common">Coelacanth</name>
    <dbReference type="NCBI Taxonomy" id="7897"/>
    <lineage>
        <taxon>Eukaryota</taxon>
        <taxon>Metazoa</taxon>
        <taxon>Chordata</taxon>
        <taxon>Craniata</taxon>
        <taxon>Vertebrata</taxon>
        <taxon>Euteleostomi</taxon>
        <taxon>Coelacanthiformes</taxon>
        <taxon>Coelacanthidae</taxon>
        <taxon>Latimeria</taxon>
    </lineage>
</organism>
<evidence type="ECO:0000259" key="22">
    <source>
        <dbReference type="PROSITE" id="PS50868"/>
    </source>
</evidence>
<name>H3AMT5_LATCH</name>
<evidence type="ECO:0000256" key="18">
    <source>
        <dbReference type="ARBA" id="ARBA00049087"/>
    </source>
</evidence>
<dbReference type="EMBL" id="AFYH01112781">
    <property type="status" value="NOT_ANNOTATED_CDS"/>
    <property type="molecule type" value="Genomic_DNA"/>
</dbReference>
<dbReference type="InterPro" id="IPR001739">
    <property type="entry name" value="Methyl_CpG_DNA-bd"/>
</dbReference>
<dbReference type="Proteomes" id="UP000008672">
    <property type="component" value="Unassembled WGS sequence"/>
</dbReference>
<feature type="region of interest" description="Disordered" evidence="19">
    <location>
        <begin position="540"/>
        <end position="650"/>
    </location>
</feature>
<reference evidence="24" key="3">
    <citation type="submission" date="2025-09" db="UniProtKB">
        <authorList>
            <consortium name="Ensembl"/>
        </authorList>
    </citation>
    <scope>IDENTIFICATION</scope>
</reference>
<keyword evidence="9" id="KW-0479">Metal-binding</keyword>
<evidence type="ECO:0000256" key="12">
    <source>
        <dbReference type="ARBA" id="ARBA00022853"/>
    </source>
</evidence>
<keyword evidence="8" id="KW-0949">S-adenosyl-L-methionine</keyword>
<dbReference type="GO" id="GO:0005694">
    <property type="term" value="C:chromosome"/>
    <property type="evidence" value="ECO:0007669"/>
    <property type="project" value="UniProtKB-SubCell"/>
</dbReference>
<protein>
    <recommendedName>
        <fullName evidence="16">Histone-lysine N-methyltransferase SETDB2</fullName>
        <ecNumber evidence="15">2.1.1.366</ecNumber>
    </recommendedName>
    <alternativeName>
        <fullName evidence="17">SET domain bifurcated 2</fullName>
    </alternativeName>
</protein>
<dbReference type="SUPFAM" id="SSF82199">
    <property type="entry name" value="SET domain"/>
    <property type="match status" value="1"/>
</dbReference>
<dbReference type="InterPro" id="IPR001214">
    <property type="entry name" value="SET_dom"/>
</dbReference>
<dbReference type="AlphaFoldDB" id="H3AMT5"/>
<dbReference type="GeneID" id="102363588"/>
<comment type="subcellular location">
    <subcellularLocation>
        <location evidence="2">Chromosome</location>
    </subcellularLocation>
    <subcellularLocation>
        <location evidence="1">Nucleus</location>
    </subcellularLocation>
</comment>
<evidence type="ECO:0000256" key="2">
    <source>
        <dbReference type="ARBA" id="ARBA00004286"/>
    </source>
</evidence>
<dbReference type="GO" id="GO:0010629">
    <property type="term" value="P:negative regulation of gene expression"/>
    <property type="evidence" value="ECO:0007669"/>
    <property type="project" value="TreeGrafter"/>
</dbReference>
<evidence type="ECO:0000256" key="9">
    <source>
        <dbReference type="ARBA" id="ARBA00022723"/>
    </source>
</evidence>
<dbReference type="eggNOG" id="KOG1141">
    <property type="taxonomic scope" value="Eukaryota"/>
</dbReference>